<proteinExistence type="predicted"/>
<feature type="compositionally biased region" description="Polar residues" evidence="4">
    <location>
        <begin position="345"/>
        <end position="360"/>
    </location>
</feature>
<evidence type="ECO:0000256" key="1">
    <source>
        <dbReference type="ARBA" id="ARBA00004123"/>
    </source>
</evidence>
<evidence type="ECO:0000256" key="4">
    <source>
        <dbReference type="SAM" id="MobiDB-lite"/>
    </source>
</evidence>
<dbReference type="GO" id="GO:0030154">
    <property type="term" value="P:cell differentiation"/>
    <property type="evidence" value="ECO:0007669"/>
    <property type="project" value="TreeGrafter"/>
</dbReference>
<dbReference type="SMART" id="SM00717">
    <property type="entry name" value="SANT"/>
    <property type="match status" value="1"/>
</dbReference>
<feature type="region of interest" description="Disordered" evidence="4">
    <location>
        <begin position="339"/>
        <end position="360"/>
    </location>
</feature>
<feature type="domain" description="Myb-like" evidence="5">
    <location>
        <begin position="267"/>
        <end position="330"/>
    </location>
</feature>
<organism evidence="6 7">
    <name type="scientific">Zingiber officinale</name>
    <name type="common">Ginger</name>
    <name type="synonym">Amomum zingiber</name>
    <dbReference type="NCBI Taxonomy" id="94328"/>
    <lineage>
        <taxon>Eukaryota</taxon>
        <taxon>Viridiplantae</taxon>
        <taxon>Streptophyta</taxon>
        <taxon>Embryophyta</taxon>
        <taxon>Tracheophyta</taxon>
        <taxon>Spermatophyta</taxon>
        <taxon>Magnoliopsida</taxon>
        <taxon>Liliopsida</taxon>
        <taxon>Zingiberales</taxon>
        <taxon>Zingiberaceae</taxon>
        <taxon>Zingiber</taxon>
    </lineage>
</organism>
<keyword evidence="2" id="KW-0238">DNA-binding</keyword>
<gene>
    <name evidence="6" type="ORF">ZIOFF_007226</name>
</gene>
<dbReference type="GO" id="GO:0006355">
    <property type="term" value="P:regulation of DNA-templated transcription"/>
    <property type="evidence" value="ECO:0007669"/>
    <property type="project" value="TreeGrafter"/>
</dbReference>
<dbReference type="PANTHER" id="PTHR47998:SF93">
    <property type="entry name" value="MYB-LIKE TRANSCRIPTION FACTOR ETC1"/>
    <property type="match status" value="1"/>
</dbReference>
<sequence>MAIKRPRRRGRPQTVLPLHTSSIRNSVSCWYCDFKIHSFNEALFSFGCRYSSFYFAFLSRSYDPLSGLCTQLGHSDWSFIGIQSFEALSHIKGYCVPDNWIKASSTSCGDELADFVYWPCNNSRPVFDNILDEMNKSESKHCLIARDVYETCMTLVQIPGISWVEVAYSSPYSSQCLEYRSNASTYSENYGFDSTCFAEELLYLLVMPLAHSIHNSLPLNTNAHHLYSLFPPPPLPLSEKLAMEKRSLSELRTLDDDFQEVSSTEWEFIDMSEQEEDLVRRMYRLVGDRSGCCQIIEYTLNVCRWALIAARILGRTPEAIERFWKMAYDPCFAERRLKRRKRTSSNHGNGDARQQQMPTE</sequence>
<keyword evidence="7" id="KW-1185">Reference proteome</keyword>
<dbReference type="CDD" id="cd00167">
    <property type="entry name" value="SANT"/>
    <property type="match status" value="1"/>
</dbReference>
<evidence type="ECO:0000259" key="5">
    <source>
        <dbReference type="SMART" id="SM00717"/>
    </source>
</evidence>
<evidence type="ECO:0000256" key="2">
    <source>
        <dbReference type="ARBA" id="ARBA00023125"/>
    </source>
</evidence>
<dbReference type="EMBL" id="JACMSC010000002">
    <property type="protein sequence ID" value="KAG6533359.1"/>
    <property type="molecule type" value="Genomic_DNA"/>
</dbReference>
<evidence type="ECO:0000313" key="6">
    <source>
        <dbReference type="EMBL" id="KAG6533359.1"/>
    </source>
</evidence>
<dbReference type="GO" id="GO:0000976">
    <property type="term" value="F:transcription cis-regulatory region binding"/>
    <property type="evidence" value="ECO:0007669"/>
    <property type="project" value="TreeGrafter"/>
</dbReference>
<keyword evidence="3" id="KW-0539">Nucleus</keyword>
<dbReference type="AlphaFoldDB" id="A0A8J5IFT6"/>
<evidence type="ECO:0000256" key="3">
    <source>
        <dbReference type="ARBA" id="ARBA00023242"/>
    </source>
</evidence>
<reference evidence="6 7" key="1">
    <citation type="submission" date="2020-08" db="EMBL/GenBank/DDBJ databases">
        <title>Plant Genome Project.</title>
        <authorList>
            <person name="Zhang R.-G."/>
        </authorList>
    </citation>
    <scope>NUCLEOTIDE SEQUENCE [LARGE SCALE GENOMIC DNA]</scope>
    <source>
        <tissue evidence="6">Rhizome</tissue>
    </source>
</reference>
<dbReference type="PANTHER" id="PTHR47998">
    <property type="entry name" value="TRANSCRIPTION FACTOR MYB51-LIKE ISOFORM X1"/>
    <property type="match status" value="1"/>
</dbReference>
<accession>A0A8J5IFT6</accession>
<dbReference type="InterPro" id="IPR001005">
    <property type="entry name" value="SANT/Myb"/>
</dbReference>
<protein>
    <recommendedName>
        <fullName evidence="5">Myb-like domain-containing protein</fullName>
    </recommendedName>
</protein>
<evidence type="ECO:0000313" key="7">
    <source>
        <dbReference type="Proteomes" id="UP000734854"/>
    </source>
</evidence>
<dbReference type="GO" id="GO:0005634">
    <property type="term" value="C:nucleus"/>
    <property type="evidence" value="ECO:0007669"/>
    <property type="project" value="UniProtKB-SubCell"/>
</dbReference>
<name>A0A8J5IFT6_ZINOF</name>
<dbReference type="InterPro" id="IPR015495">
    <property type="entry name" value="Myb_TF_plants"/>
</dbReference>
<dbReference type="Proteomes" id="UP000734854">
    <property type="component" value="Unassembled WGS sequence"/>
</dbReference>
<comment type="caution">
    <text evidence="6">The sequence shown here is derived from an EMBL/GenBank/DDBJ whole genome shotgun (WGS) entry which is preliminary data.</text>
</comment>
<comment type="subcellular location">
    <subcellularLocation>
        <location evidence="1">Nucleus</location>
    </subcellularLocation>
</comment>